<organism evidence="2 3">
    <name type="scientific">Coilia grayii</name>
    <name type="common">Gray's grenadier anchovy</name>
    <dbReference type="NCBI Taxonomy" id="363190"/>
    <lineage>
        <taxon>Eukaryota</taxon>
        <taxon>Metazoa</taxon>
        <taxon>Chordata</taxon>
        <taxon>Craniata</taxon>
        <taxon>Vertebrata</taxon>
        <taxon>Euteleostomi</taxon>
        <taxon>Actinopterygii</taxon>
        <taxon>Neopterygii</taxon>
        <taxon>Teleostei</taxon>
        <taxon>Clupei</taxon>
        <taxon>Clupeiformes</taxon>
        <taxon>Clupeoidei</taxon>
        <taxon>Engraulidae</taxon>
        <taxon>Coilinae</taxon>
        <taxon>Coilia</taxon>
    </lineage>
</organism>
<gene>
    <name evidence="2" type="ORF">ACEWY4_027385</name>
</gene>
<dbReference type="InterPro" id="IPR013098">
    <property type="entry name" value="Ig_I-set"/>
</dbReference>
<dbReference type="PROSITE" id="PS50835">
    <property type="entry name" value="IG_LIKE"/>
    <property type="match status" value="1"/>
</dbReference>
<sequence length="119" mass="12954">MAQVQKKTSMVSLTISSCAKEASSSTVIQQNSSLAQPVCNNPERNLSPSCTYQTGVAPTFVKSLHDVGTVTGQLVVLECRLRGTPPLQVLWYREEEQIVDSANFRILRKKATSTSVPGK</sequence>
<dbReference type="InterPro" id="IPR013783">
    <property type="entry name" value="Ig-like_fold"/>
</dbReference>
<keyword evidence="3" id="KW-1185">Reference proteome</keyword>
<accession>A0ABD1IUE8</accession>
<evidence type="ECO:0000313" key="3">
    <source>
        <dbReference type="Proteomes" id="UP001591681"/>
    </source>
</evidence>
<proteinExistence type="predicted"/>
<name>A0ABD1IUE8_9TELE</name>
<protein>
    <recommendedName>
        <fullName evidence="1">Ig-like domain-containing protein</fullName>
    </recommendedName>
</protein>
<dbReference type="Gene3D" id="2.60.40.10">
    <property type="entry name" value="Immunoglobulins"/>
    <property type="match status" value="1"/>
</dbReference>
<dbReference type="Proteomes" id="UP001591681">
    <property type="component" value="Unassembled WGS sequence"/>
</dbReference>
<dbReference type="Pfam" id="PF07679">
    <property type="entry name" value="I-set"/>
    <property type="match status" value="1"/>
</dbReference>
<dbReference type="PROSITE" id="PS51257">
    <property type="entry name" value="PROKAR_LIPOPROTEIN"/>
    <property type="match status" value="1"/>
</dbReference>
<evidence type="ECO:0000313" key="2">
    <source>
        <dbReference type="EMBL" id="KAL2077881.1"/>
    </source>
</evidence>
<dbReference type="AlphaFoldDB" id="A0ABD1IUE8"/>
<evidence type="ECO:0000259" key="1">
    <source>
        <dbReference type="PROSITE" id="PS50835"/>
    </source>
</evidence>
<reference evidence="2 3" key="1">
    <citation type="submission" date="2024-09" db="EMBL/GenBank/DDBJ databases">
        <title>A chromosome-level genome assembly of Gray's grenadier anchovy, Coilia grayii.</title>
        <authorList>
            <person name="Fu Z."/>
        </authorList>
    </citation>
    <scope>NUCLEOTIDE SEQUENCE [LARGE SCALE GENOMIC DNA]</scope>
    <source>
        <strain evidence="2">G4</strain>
        <tissue evidence="2">Muscle</tissue>
    </source>
</reference>
<dbReference type="SUPFAM" id="SSF48726">
    <property type="entry name" value="Immunoglobulin"/>
    <property type="match status" value="1"/>
</dbReference>
<dbReference type="InterPro" id="IPR036179">
    <property type="entry name" value="Ig-like_dom_sf"/>
</dbReference>
<dbReference type="EMBL" id="JBHFQA010000024">
    <property type="protein sequence ID" value="KAL2077881.1"/>
    <property type="molecule type" value="Genomic_DNA"/>
</dbReference>
<feature type="domain" description="Ig-like" evidence="1">
    <location>
        <begin position="58"/>
        <end position="119"/>
    </location>
</feature>
<comment type="caution">
    <text evidence="2">The sequence shown here is derived from an EMBL/GenBank/DDBJ whole genome shotgun (WGS) entry which is preliminary data.</text>
</comment>
<dbReference type="InterPro" id="IPR007110">
    <property type="entry name" value="Ig-like_dom"/>
</dbReference>